<dbReference type="Proteomes" id="UP000813384">
    <property type="component" value="Unassembled WGS sequence"/>
</dbReference>
<comment type="caution">
    <text evidence="1">The sequence shown here is derived from an EMBL/GenBank/DDBJ whole genome shotgun (WGS) entry which is preliminary data.</text>
</comment>
<dbReference type="AlphaFoldDB" id="A0A9E4DSK3"/>
<reference evidence="1" key="2">
    <citation type="submission" date="2021-11" db="EMBL/GenBank/DDBJ databases">
        <authorList>
            <person name="Gilroy R."/>
        </authorList>
    </citation>
    <scope>NUCLEOTIDE SEQUENCE</scope>
    <source>
        <strain evidence="1">150</strain>
    </source>
</reference>
<protein>
    <submittedName>
        <fullName evidence="1">Uncharacterized protein</fullName>
    </submittedName>
</protein>
<reference evidence="1" key="1">
    <citation type="journal article" date="2021" name="PeerJ">
        <title>Extensive microbial diversity within the chicken gut microbiome revealed by metagenomics and culture.</title>
        <authorList>
            <person name="Gilroy R."/>
            <person name="Ravi A."/>
            <person name="Getino M."/>
            <person name="Pursley I."/>
            <person name="Horton D.L."/>
            <person name="Alikhan N.F."/>
            <person name="Baker D."/>
            <person name="Gharbi K."/>
            <person name="Hall N."/>
            <person name="Watson M."/>
            <person name="Adriaenssens E.M."/>
            <person name="Foster-Nyarko E."/>
            <person name="Jarju S."/>
            <person name="Secka A."/>
            <person name="Antonio M."/>
            <person name="Oren A."/>
            <person name="Chaudhuri R.R."/>
            <person name="La Ragione R."/>
            <person name="Hildebrand F."/>
            <person name="Pallen M.J."/>
        </authorList>
    </citation>
    <scope>NUCLEOTIDE SEQUENCE</scope>
    <source>
        <strain evidence="1">150</strain>
    </source>
</reference>
<evidence type="ECO:0000313" key="2">
    <source>
        <dbReference type="Proteomes" id="UP000813384"/>
    </source>
</evidence>
<organism evidence="1 2">
    <name type="scientific">Enterococcus aquimarinus</name>
    <dbReference type="NCBI Taxonomy" id="328396"/>
    <lineage>
        <taxon>Bacteria</taxon>
        <taxon>Bacillati</taxon>
        <taxon>Bacillota</taxon>
        <taxon>Bacilli</taxon>
        <taxon>Lactobacillales</taxon>
        <taxon>Enterococcaceae</taxon>
        <taxon>Enterococcus</taxon>
    </lineage>
</organism>
<evidence type="ECO:0000313" key="1">
    <source>
        <dbReference type="EMBL" id="MCC9273751.1"/>
    </source>
</evidence>
<sequence>MIYFKEYIDEKIGGAVEKLNEDIKNSKDRLINAQYQVVRYETPNLERTYILAQWGSCYGDKN</sequence>
<accession>A0A9E4DSK3</accession>
<proteinExistence type="predicted"/>
<gene>
    <name evidence="1" type="ORF">K8V42_05610</name>
</gene>
<name>A0A9E4DSK3_9ENTE</name>
<dbReference type="EMBL" id="JAJJVO010000084">
    <property type="protein sequence ID" value="MCC9273751.1"/>
    <property type="molecule type" value="Genomic_DNA"/>
</dbReference>